<dbReference type="Proteomes" id="UP000265366">
    <property type="component" value="Unassembled WGS sequence"/>
</dbReference>
<evidence type="ECO:0000259" key="1">
    <source>
        <dbReference type="SMART" id="SM00474"/>
    </source>
</evidence>
<dbReference type="InterPro" id="IPR012337">
    <property type="entry name" value="RNaseH-like_sf"/>
</dbReference>
<evidence type="ECO:0000313" key="2">
    <source>
        <dbReference type="EMBL" id="RIV83526.1"/>
    </source>
</evidence>
<dbReference type="InterPro" id="IPR051086">
    <property type="entry name" value="RNase_D-like"/>
</dbReference>
<sequence>MTVYFHEEDLPDGTFADLAPDHPLAVDTETMGLVTARDRLCVVQISDGKGDEHLVRFKNGSSYDAPNLKRVLADRNRVKIYHFARFDLAAIEHYLGVEAGPVFCTKIASKLTRTYTDRHGLKNLVNELLGEDMSKQQQSSDWGADTITDAQREYAASDVRFLHRMREILITRLEREGRLEMAQAAYDFLPTRARLDLAGWADKDIFSHE</sequence>
<dbReference type="SMART" id="SM00474">
    <property type="entry name" value="35EXOc"/>
    <property type="match status" value="1"/>
</dbReference>
<dbReference type="Pfam" id="PF01612">
    <property type="entry name" value="DNA_pol_A_exo1"/>
    <property type="match status" value="1"/>
</dbReference>
<protein>
    <submittedName>
        <fullName evidence="2">Ribonuclease D</fullName>
    </submittedName>
</protein>
<dbReference type="AlphaFoldDB" id="A0A3A1P6E2"/>
<dbReference type="PANTHER" id="PTHR47649:SF1">
    <property type="entry name" value="RIBONUCLEASE D"/>
    <property type="match status" value="1"/>
</dbReference>
<dbReference type="OrthoDB" id="4224322at2"/>
<dbReference type="SUPFAM" id="SSF53098">
    <property type="entry name" value="Ribonuclease H-like"/>
    <property type="match status" value="1"/>
</dbReference>
<dbReference type="Gene3D" id="3.30.420.10">
    <property type="entry name" value="Ribonuclease H-like superfamily/Ribonuclease H"/>
    <property type="match status" value="1"/>
</dbReference>
<reference evidence="2 3" key="1">
    <citation type="submission" date="2018-08" db="EMBL/GenBank/DDBJ databases">
        <title>Erythrobacter zhengii sp.nov., a bacterium isolated from deep-sea sediment.</title>
        <authorList>
            <person name="Fang C."/>
            <person name="Wu Y.-H."/>
            <person name="Sun C."/>
            <person name="Wang H."/>
            <person name="Cheng H."/>
            <person name="Meng F.-X."/>
            <person name="Wang C.-S."/>
            <person name="Xu X.-W."/>
        </authorList>
    </citation>
    <scope>NUCLEOTIDE SEQUENCE [LARGE SCALE GENOMIC DNA]</scope>
    <source>
        <strain evidence="2 3">CCTCC AB 2015396</strain>
    </source>
</reference>
<dbReference type="RefSeq" id="WP_119593253.1">
    <property type="nucleotide sequence ID" value="NZ_QXFM01000112.1"/>
</dbReference>
<organism evidence="2 3">
    <name type="scientific">Aurantiacibacter xanthus</name>
    <dbReference type="NCBI Taxonomy" id="1784712"/>
    <lineage>
        <taxon>Bacteria</taxon>
        <taxon>Pseudomonadati</taxon>
        <taxon>Pseudomonadota</taxon>
        <taxon>Alphaproteobacteria</taxon>
        <taxon>Sphingomonadales</taxon>
        <taxon>Erythrobacteraceae</taxon>
        <taxon>Aurantiacibacter</taxon>
    </lineage>
</organism>
<comment type="caution">
    <text evidence="2">The sequence shown here is derived from an EMBL/GenBank/DDBJ whole genome shotgun (WGS) entry which is preliminary data.</text>
</comment>
<accession>A0A3A1P6E2</accession>
<dbReference type="InterPro" id="IPR002562">
    <property type="entry name" value="3'-5'_exonuclease_dom"/>
</dbReference>
<feature type="domain" description="3'-5' exonuclease" evidence="1">
    <location>
        <begin position="2"/>
        <end position="174"/>
    </location>
</feature>
<gene>
    <name evidence="2" type="ORF">D2V17_13120</name>
</gene>
<name>A0A3A1P6E2_9SPHN</name>
<dbReference type="InterPro" id="IPR036397">
    <property type="entry name" value="RNaseH_sf"/>
</dbReference>
<keyword evidence="3" id="KW-1185">Reference proteome</keyword>
<evidence type="ECO:0000313" key="3">
    <source>
        <dbReference type="Proteomes" id="UP000265366"/>
    </source>
</evidence>
<dbReference type="PANTHER" id="PTHR47649">
    <property type="entry name" value="RIBONUCLEASE D"/>
    <property type="match status" value="1"/>
</dbReference>
<dbReference type="GO" id="GO:0008408">
    <property type="term" value="F:3'-5' exonuclease activity"/>
    <property type="evidence" value="ECO:0007669"/>
    <property type="project" value="InterPro"/>
</dbReference>
<dbReference type="GO" id="GO:0006139">
    <property type="term" value="P:nucleobase-containing compound metabolic process"/>
    <property type="evidence" value="ECO:0007669"/>
    <property type="project" value="InterPro"/>
</dbReference>
<dbReference type="GO" id="GO:0003676">
    <property type="term" value="F:nucleic acid binding"/>
    <property type="evidence" value="ECO:0007669"/>
    <property type="project" value="InterPro"/>
</dbReference>
<dbReference type="EMBL" id="QXFM01000112">
    <property type="protein sequence ID" value="RIV83526.1"/>
    <property type="molecule type" value="Genomic_DNA"/>
</dbReference>
<dbReference type="CDD" id="cd06142">
    <property type="entry name" value="RNaseD_exo"/>
    <property type="match status" value="1"/>
</dbReference>
<proteinExistence type="predicted"/>